<sequence>MSSSTVRNIVRRSPLLKRHVSSKPTPSPPEFSLPPSKLRALISLYHRSGQFITAEGLDDAIDRAFTVKDQRYIHNSPFGLGDLKSEVTRRRSAPKFGRVVDAFVSKEGMYEERERRVAAVFEALYGTQEGRKPGLEILQERWGLVDQALSDAASEGKRQS</sequence>
<accession>W4KF61</accession>
<dbReference type="OrthoDB" id="5597211at2759"/>
<dbReference type="HOGENOM" id="CLU_113797_0_0_1"/>
<dbReference type="Proteomes" id="UP000030671">
    <property type="component" value="Unassembled WGS sequence"/>
</dbReference>
<dbReference type="KEGG" id="hir:HETIRDRAFT_102931"/>
<feature type="region of interest" description="Disordered" evidence="1">
    <location>
        <begin position="1"/>
        <end position="32"/>
    </location>
</feature>
<protein>
    <submittedName>
        <fullName evidence="2">Uncharacterized protein</fullName>
    </submittedName>
</protein>
<evidence type="ECO:0000256" key="1">
    <source>
        <dbReference type="SAM" id="MobiDB-lite"/>
    </source>
</evidence>
<dbReference type="EMBL" id="KI925456">
    <property type="protein sequence ID" value="ETW84354.1"/>
    <property type="molecule type" value="Genomic_DNA"/>
</dbReference>
<dbReference type="GeneID" id="20665863"/>
<gene>
    <name evidence="2" type="ORF">HETIRDRAFT_102931</name>
</gene>
<dbReference type="RefSeq" id="XP_009544035.1">
    <property type="nucleotide sequence ID" value="XM_009545740.1"/>
</dbReference>
<dbReference type="eggNOG" id="ENOG502SZGU">
    <property type="taxonomic scope" value="Eukaryota"/>
</dbReference>
<evidence type="ECO:0000313" key="2">
    <source>
        <dbReference type="EMBL" id="ETW84354.1"/>
    </source>
</evidence>
<name>W4KF61_HETIT</name>
<proteinExistence type="predicted"/>
<dbReference type="AlphaFoldDB" id="W4KF61"/>
<keyword evidence="3" id="KW-1185">Reference proteome</keyword>
<organism evidence="2 3">
    <name type="scientific">Heterobasidion irregulare (strain TC 32-1)</name>
    <dbReference type="NCBI Taxonomy" id="747525"/>
    <lineage>
        <taxon>Eukaryota</taxon>
        <taxon>Fungi</taxon>
        <taxon>Dikarya</taxon>
        <taxon>Basidiomycota</taxon>
        <taxon>Agaricomycotina</taxon>
        <taxon>Agaricomycetes</taxon>
        <taxon>Russulales</taxon>
        <taxon>Bondarzewiaceae</taxon>
        <taxon>Heterobasidion</taxon>
        <taxon>Heterobasidion annosum species complex</taxon>
    </lineage>
</organism>
<dbReference type="InParanoid" id="W4KF61"/>
<evidence type="ECO:0000313" key="3">
    <source>
        <dbReference type="Proteomes" id="UP000030671"/>
    </source>
</evidence>
<reference evidence="2 3" key="1">
    <citation type="journal article" date="2012" name="New Phytol.">
        <title>Insight into trade-off between wood decay and parasitism from the genome of a fungal forest pathogen.</title>
        <authorList>
            <person name="Olson A."/>
            <person name="Aerts A."/>
            <person name="Asiegbu F."/>
            <person name="Belbahri L."/>
            <person name="Bouzid O."/>
            <person name="Broberg A."/>
            <person name="Canback B."/>
            <person name="Coutinho P.M."/>
            <person name="Cullen D."/>
            <person name="Dalman K."/>
            <person name="Deflorio G."/>
            <person name="van Diepen L.T."/>
            <person name="Dunand C."/>
            <person name="Duplessis S."/>
            <person name="Durling M."/>
            <person name="Gonthier P."/>
            <person name="Grimwood J."/>
            <person name="Fossdal C.G."/>
            <person name="Hansson D."/>
            <person name="Henrissat B."/>
            <person name="Hietala A."/>
            <person name="Himmelstrand K."/>
            <person name="Hoffmeister D."/>
            <person name="Hogberg N."/>
            <person name="James T.Y."/>
            <person name="Karlsson M."/>
            <person name="Kohler A."/>
            <person name="Kues U."/>
            <person name="Lee Y.H."/>
            <person name="Lin Y.C."/>
            <person name="Lind M."/>
            <person name="Lindquist E."/>
            <person name="Lombard V."/>
            <person name="Lucas S."/>
            <person name="Lunden K."/>
            <person name="Morin E."/>
            <person name="Murat C."/>
            <person name="Park J."/>
            <person name="Raffaello T."/>
            <person name="Rouze P."/>
            <person name="Salamov A."/>
            <person name="Schmutz J."/>
            <person name="Solheim H."/>
            <person name="Stahlberg J."/>
            <person name="Velez H."/>
            <person name="de Vries R.P."/>
            <person name="Wiebenga A."/>
            <person name="Woodward S."/>
            <person name="Yakovlev I."/>
            <person name="Garbelotto M."/>
            <person name="Martin F."/>
            <person name="Grigoriev I.V."/>
            <person name="Stenlid J."/>
        </authorList>
    </citation>
    <scope>NUCLEOTIDE SEQUENCE [LARGE SCALE GENOMIC DNA]</scope>
    <source>
        <strain evidence="2 3">TC 32-1</strain>
    </source>
</reference>